<evidence type="ECO:0000259" key="1">
    <source>
        <dbReference type="Pfam" id="PF18735"/>
    </source>
</evidence>
<dbReference type="InterPro" id="IPR041519">
    <property type="entry name" value="HEPN_RiboL-PSP"/>
</dbReference>
<gene>
    <name evidence="2" type="ORF">GCM10008024_22950</name>
</gene>
<reference evidence="2" key="2">
    <citation type="submission" date="2023-06" db="EMBL/GenBank/DDBJ databases">
        <authorList>
            <person name="Sun Q."/>
            <person name="Zhou Y."/>
        </authorList>
    </citation>
    <scope>NUCLEOTIDE SEQUENCE</scope>
    <source>
        <strain evidence="2">CGMCC 1.10859</strain>
    </source>
</reference>
<protein>
    <recommendedName>
        <fullName evidence="1">RiboL-PSP-HEPN domain-containing protein</fullName>
    </recommendedName>
</protein>
<dbReference type="AlphaFoldDB" id="A0AAN5A0N2"/>
<sequence>MGAEIDLFVRKQNSFRSFVGSANIKECFSSISVNIWSELENFNGRDSKETRKKLDLIWRWRNRVAHEGDLVPSNSSFVYWGIYSGDVTDAADFLVDLAQDITDLIESLTP</sequence>
<organism evidence="2 3">
    <name type="scientific">Allgaiera indica</name>
    <dbReference type="NCBI Taxonomy" id="765699"/>
    <lineage>
        <taxon>Bacteria</taxon>
        <taxon>Pseudomonadati</taxon>
        <taxon>Pseudomonadota</taxon>
        <taxon>Alphaproteobacteria</taxon>
        <taxon>Rhodobacterales</taxon>
        <taxon>Paracoccaceae</taxon>
        <taxon>Allgaiera</taxon>
    </lineage>
</organism>
<dbReference type="Proteomes" id="UP000634647">
    <property type="component" value="Unassembled WGS sequence"/>
</dbReference>
<feature type="domain" description="RiboL-PSP-HEPN" evidence="1">
    <location>
        <begin position="17"/>
        <end position="106"/>
    </location>
</feature>
<dbReference type="Pfam" id="PF18735">
    <property type="entry name" value="HEPN_RiboL-PSP"/>
    <property type="match status" value="1"/>
</dbReference>
<comment type="caution">
    <text evidence="2">The sequence shown here is derived from an EMBL/GenBank/DDBJ whole genome shotgun (WGS) entry which is preliminary data.</text>
</comment>
<reference evidence="2" key="1">
    <citation type="journal article" date="2014" name="Int. J. Syst. Evol. Microbiol.">
        <title>Complete genome sequence of Corynebacterium casei LMG S-19264T (=DSM 44701T), isolated from a smear-ripened cheese.</title>
        <authorList>
            <consortium name="US DOE Joint Genome Institute (JGI-PGF)"/>
            <person name="Walter F."/>
            <person name="Albersmeier A."/>
            <person name="Kalinowski J."/>
            <person name="Ruckert C."/>
        </authorList>
    </citation>
    <scope>NUCLEOTIDE SEQUENCE</scope>
    <source>
        <strain evidence="2">CGMCC 1.10859</strain>
    </source>
</reference>
<accession>A0AAN5A0N2</accession>
<evidence type="ECO:0000313" key="2">
    <source>
        <dbReference type="EMBL" id="GHE02632.1"/>
    </source>
</evidence>
<dbReference type="EMBL" id="BNAB01000010">
    <property type="protein sequence ID" value="GHE02632.1"/>
    <property type="molecule type" value="Genomic_DNA"/>
</dbReference>
<name>A0AAN5A0N2_9RHOB</name>
<evidence type="ECO:0000313" key="3">
    <source>
        <dbReference type="Proteomes" id="UP000634647"/>
    </source>
</evidence>
<proteinExistence type="predicted"/>